<evidence type="ECO:0000313" key="2">
    <source>
        <dbReference type="Proteomes" id="UP001245184"/>
    </source>
</evidence>
<reference evidence="1 2" key="1">
    <citation type="submission" date="2023-08" db="EMBL/GenBank/DDBJ databases">
        <title>Genome sequencing of plant associated microbes to promote plant fitness in Sorghum bicolor and Oryza sativa.</title>
        <authorList>
            <person name="Coleman-Derr D."/>
        </authorList>
    </citation>
    <scope>NUCLEOTIDE SEQUENCE [LARGE SCALE GENOMIC DNA]</scope>
    <source>
        <strain evidence="1 2">SLBN-33</strain>
    </source>
</reference>
<sequence length="218" mass="24317">MHALHPTPLSTPAYQSPLPRSLQARIGAFRSFLHRAYSTSADRRGGIHVADSGARGTDTRGCLTSAKVMKNLDVSDSLVIRLLTTVLSNDCHCAGFACISSMRSSDLRCWRQPHPRLYFSAIPSSGVANAMYRCSCRRQSERLRVRKQHPQRSPGERTSVAQKWLTIDNSVGLEEFKRTHGTRALGEIYKFMQLLPKGTIFCPNRRGKIGLESARAFV</sequence>
<protein>
    <submittedName>
        <fullName evidence="1">Uncharacterized protein</fullName>
    </submittedName>
</protein>
<accession>A0ABD5CGL1</accession>
<comment type="caution">
    <text evidence="1">The sequence shown here is derived from an EMBL/GenBank/DDBJ whole genome shotgun (WGS) entry which is preliminary data.</text>
</comment>
<dbReference type="Proteomes" id="UP001245184">
    <property type="component" value="Unassembled WGS sequence"/>
</dbReference>
<dbReference type="EMBL" id="JAVIZN010000002">
    <property type="protein sequence ID" value="MDR6204031.1"/>
    <property type="molecule type" value="Genomic_DNA"/>
</dbReference>
<gene>
    <name evidence="1" type="ORF">QF025_002751</name>
</gene>
<dbReference type="AlphaFoldDB" id="A0ABD5CGL1"/>
<organism evidence="1 2">
    <name type="scientific">Paraburkholderia graminis</name>
    <dbReference type="NCBI Taxonomy" id="60548"/>
    <lineage>
        <taxon>Bacteria</taxon>
        <taxon>Pseudomonadati</taxon>
        <taxon>Pseudomonadota</taxon>
        <taxon>Betaproteobacteria</taxon>
        <taxon>Burkholderiales</taxon>
        <taxon>Burkholderiaceae</taxon>
        <taxon>Paraburkholderia</taxon>
    </lineage>
</organism>
<proteinExistence type="predicted"/>
<name>A0ABD5CGL1_9BURK</name>
<evidence type="ECO:0000313" key="1">
    <source>
        <dbReference type="EMBL" id="MDR6204031.1"/>
    </source>
</evidence>